<name>A0A7W8DQE7_9BACT</name>
<protein>
    <submittedName>
        <fullName evidence="1">Uncharacterized protein</fullName>
    </submittedName>
</protein>
<comment type="caution">
    <text evidence="1">The sequence shown here is derived from an EMBL/GenBank/DDBJ whole genome shotgun (WGS) entry which is preliminary data.</text>
</comment>
<dbReference type="EMBL" id="JACHIF010000004">
    <property type="protein sequence ID" value="MBB5038237.1"/>
    <property type="molecule type" value="Genomic_DNA"/>
</dbReference>
<evidence type="ECO:0000313" key="2">
    <source>
        <dbReference type="Proteomes" id="UP000534294"/>
    </source>
</evidence>
<proteinExistence type="predicted"/>
<gene>
    <name evidence="1" type="ORF">HNQ64_002495</name>
</gene>
<keyword evidence="2" id="KW-1185">Reference proteome</keyword>
<evidence type="ECO:0000313" key="1">
    <source>
        <dbReference type="EMBL" id="MBB5038237.1"/>
    </source>
</evidence>
<dbReference type="RefSeq" id="WP_184208852.1">
    <property type="nucleotide sequence ID" value="NZ_JACHIF010000004.1"/>
</dbReference>
<dbReference type="AlphaFoldDB" id="A0A7W8DQE7"/>
<accession>A0A7W8DQE7</accession>
<reference evidence="1 2" key="1">
    <citation type="submission" date="2020-08" db="EMBL/GenBank/DDBJ databases">
        <title>Genomic Encyclopedia of Type Strains, Phase IV (KMG-IV): sequencing the most valuable type-strain genomes for metagenomic binning, comparative biology and taxonomic classification.</title>
        <authorList>
            <person name="Goeker M."/>
        </authorList>
    </citation>
    <scope>NUCLEOTIDE SEQUENCE [LARGE SCALE GENOMIC DNA]</scope>
    <source>
        <strain evidence="1 2">DSM 12251</strain>
    </source>
</reference>
<sequence length="60" mass="6727">MNATIEVNLSDSLNAEELCELTAEAEEQDKPIARVLYEAAKEVARRRREQREGKEPALAA</sequence>
<dbReference type="Proteomes" id="UP000534294">
    <property type="component" value="Unassembled WGS sequence"/>
</dbReference>
<organism evidence="1 2">
    <name type="scientific">Prosthecobacter dejongeii</name>
    <dbReference type="NCBI Taxonomy" id="48465"/>
    <lineage>
        <taxon>Bacteria</taxon>
        <taxon>Pseudomonadati</taxon>
        <taxon>Verrucomicrobiota</taxon>
        <taxon>Verrucomicrobiia</taxon>
        <taxon>Verrucomicrobiales</taxon>
        <taxon>Verrucomicrobiaceae</taxon>
        <taxon>Prosthecobacter</taxon>
    </lineage>
</organism>